<evidence type="ECO:0000256" key="1">
    <source>
        <dbReference type="SAM" id="MobiDB-lite"/>
    </source>
</evidence>
<comment type="caution">
    <text evidence="2">The sequence shown here is derived from an EMBL/GenBank/DDBJ whole genome shotgun (WGS) entry which is preliminary data.</text>
</comment>
<dbReference type="Gene3D" id="1.10.150.20">
    <property type="entry name" value="5' to 3' exonuclease, C-terminal subdomain"/>
    <property type="match status" value="1"/>
</dbReference>
<sequence length="161" mass="17199">RRFPAASNEEAGRYLETFKSFEHKPPDLIRERVDEKEGYLGRLAAVLTSVKSVNKTDVVTLASHFGVSSHVTGDERFGGAWGCAASPLPQPRFHRPEEPGVDPVSGFRRSAVPAPHCKRPPGRAGFLPGFRRAEGSPAAGGVRGTLRDVEKAEKGAGAVAA</sequence>
<proteinExistence type="predicted"/>
<reference evidence="2 3" key="1">
    <citation type="journal article" name="Sci. Rep.">
        <title>Genome-scale phylogenetic analyses confirm Olpidium as the closest living zoosporic fungus to the non-flagellated, terrestrial fungi.</title>
        <authorList>
            <person name="Chang Y."/>
            <person name="Rochon D."/>
            <person name="Sekimoto S."/>
            <person name="Wang Y."/>
            <person name="Chovatia M."/>
            <person name="Sandor L."/>
            <person name="Salamov A."/>
            <person name="Grigoriev I.V."/>
            <person name="Stajich J.E."/>
            <person name="Spatafora J.W."/>
        </authorList>
    </citation>
    <scope>NUCLEOTIDE SEQUENCE [LARGE SCALE GENOMIC DNA]</scope>
    <source>
        <strain evidence="2">S191</strain>
    </source>
</reference>
<evidence type="ECO:0000313" key="3">
    <source>
        <dbReference type="Proteomes" id="UP000673691"/>
    </source>
</evidence>
<dbReference type="PANTHER" id="PTHR12749">
    <property type="entry name" value="EXCISION REPAIR CROSS-COMPLEMENTING 1 ERCC1"/>
    <property type="match status" value="1"/>
</dbReference>
<dbReference type="GO" id="GO:0003684">
    <property type="term" value="F:damaged DNA binding"/>
    <property type="evidence" value="ECO:0007669"/>
    <property type="project" value="InterPro"/>
</dbReference>
<dbReference type="GO" id="GO:0070914">
    <property type="term" value="P:UV-damage excision repair"/>
    <property type="evidence" value="ECO:0007669"/>
    <property type="project" value="TreeGrafter"/>
</dbReference>
<dbReference type="AlphaFoldDB" id="A0A8H8DFL2"/>
<accession>A0A8H8DFL2</accession>
<dbReference type="Proteomes" id="UP000673691">
    <property type="component" value="Unassembled WGS sequence"/>
</dbReference>
<dbReference type="OrthoDB" id="10262814at2759"/>
<feature type="non-terminal residue" evidence="2">
    <location>
        <position position="1"/>
    </location>
</feature>
<protein>
    <submittedName>
        <fullName evidence="2">Uncharacterized protein</fullName>
    </submittedName>
</protein>
<keyword evidence="3" id="KW-1185">Reference proteome</keyword>
<dbReference type="InterPro" id="IPR004579">
    <property type="entry name" value="ERCC1/RAD10/SWI10"/>
</dbReference>
<dbReference type="GO" id="GO:0000110">
    <property type="term" value="C:nucleotide-excision repair factor 1 complex"/>
    <property type="evidence" value="ECO:0007669"/>
    <property type="project" value="TreeGrafter"/>
</dbReference>
<dbReference type="GO" id="GO:0003697">
    <property type="term" value="F:single-stranded DNA binding"/>
    <property type="evidence" value="ECO:0007669"/>
    <property type="project" value="TreeGrafter"/>
</dbReference>
<dbReference type="PANTHER" id="PTHR12749:SF0">
    <property type="entry name" value="DNA EXCISION REPAIR PROTEIN ERCC-1"/>
    <property type="match status" value="1"/>
</dbReference>
<feature type="region of interest" description="Disordered" evidence="1">
    <location>
        <begin position="90"/>
        <end position="161"/>
    </location>
</feature>
<gene>
    <name evidence="2" type="ORF">BJ554DRAFT_4278</name>
</gene>
<dbReference type="EMBL" id="JAEFCI010012319">
    <property type="protein sequence ID" value="KAG5456082.1"/>
    <property type="molecule type" value="Genomic_DNA"/>
</dbReference>
<dbReference type="GO" id="GO:0070522">
    <property type="term" value="C:ERCC4-ERCC1 complex"/>
    <property type="evidence" value="ECO:0007669"/>
    <property type="project" value="TreeGrafter"/>
</dbReference>
<organism evidence="2 3">
    <name type="scientific">Olpidium bornovanus</name>
    <dbReference type="NCBI Taxonomy" id="278681"/>
    <lineage>
        <taxon>Eukaryota</taxon>
        <taxon>Fungi</taxon>
        <taxon>Fungi incertae sedis</taxon>
        <taxon>Olpidiomycota</taxon>
        <taxon>Olpidiomycotina</taxon>
        <taxon>Olpidiomycetes</taxon>
        <taxon>Olpidiales</taxon>
        <taxon>Olpidiaceae</taxon>
        <taxon>Olpidium</taxon>
    </lineage>
</organism>
<feature type="compositionally biased region" description="Basic and acidic residues" evidence="1">
    <location>
        <begin position="145"/>
        <end position="154"/>
    </location>
</feature>
<name>A0A8H8DFL2_9FUNG</name>
<dbReference type="GO" id="GO:0006312">
    <property type="term" value="P:mitotic recombination"/>
    <property type="evidence" value="ECO:0007669"/>
    <property type="project" value="TreeGrafter"/>
</dbReference>
<evidence type="ECO:0000313" key="2">
    <source>
        <dbReference type="EMBL" id="KAG5456082.1"/>
    </source>
</evidence>